<proteinExistence type="predicted"/>
<dbReference type="EMBL" id="BNAJ01000010">
    <property type="protein sequence ID" value="GHF55214.1"/>
    <property type="molecule type" value="Genomic_DNA"/>
</dbReference>
<organism evidence="2 3">
    <name type="scientific">Deinococcus metalli</name>
    <dbReference type="NCBI Taxonomy" id="1141878"/>
    <lineage>
        <taxon>Bacteria</taxon>
        <taxon>Thermotogati</taxon>
        <taxon>Deinococcota</taxon>
        <taxon>Deinococci</taxon>
        <taxon>Deinococcales</taxon>
        <taxon>Deinococcaceae</taxon>
        <taxon>Deinococcus</taxon>
    </lineage>
</organism>
<keyword evidence="3" id="KW-1185">Reference proteome</keyword>
<dbReference type="InterPro" id="IPR038670">
    <property type="entry name" value="HslJ-like_sf"/>
</dbReference>
<dbReference type="Pfam" id="PF03724">
    <property type="entry name" value="META"/>
    <property type="match status" value="1"/>
</dbReference>
<sequence length="138" mass="14674">MDTAVMLSILAVLALTTAPLPVPFAGPRWTLAGLTPDGGRLRVPGTRMARPAFTVHGGRLTGTTGCSPLRARVAISGNSVRIWNVQAGTGDFCPDHALALREDFTTLLERVTRVEWRGSTLILHAGTGRLEFTSGARP</sequence>
<protein>
    <recommendedName>
        <fullName evidence="1">DUF306 domain-containing protein</fullName>
    </recommendedName>
</protein>
<evidence type="ECO:0000313" key="3">
    <source>
        <dbReference type="Proteomes" id="UP000619376"/>
    </source>
</evidence>
<evidence type="ECO:0000313" key="2">
    <source>
        <dbReference type="EMBL" id="GHF55214.1"/>
    </source>
</evidence>
<feature type="domain" description="DUF306" evidence="1">
    <location>
        <begin position="26"/>
        <end position="131"/>
    </location>
</feature>
<evidence type="ECO:0000259" key="1">
    <source>
        <dbReference type="Pfam" id="PF03724"/>
    </source>
</evidence>
<gene>
    <name evidence="2" type="ORF">GCM10017781_34340</name>
</gene>
<dbReference type="Proteomes" id="UP000619376">
    <property type="component" value="Unassembled WGS sequence"/>
</dbReference>
<name>A0ABQ3JUZ4_9DEIO</name>
<reference evidence="3" key="1">
    <citation type="journal article" date="2019" name="Int. J. Syst. Evol. Microbiol.">
        <title>The Global Catalogue of Microorganisms (GCM) 10K type strain sequencing project: providing services to taxonomists for standard genome sequencing and annotation.</title>
        <authorList>
            <consortium name="The Broad Institute Genomics Platform"/>
            <consortium name="The Broad Institute Genome Sequencing Center for Infectious Disease"/>
            <person name="Wu L."/>
            <person name="Ma J."/>
        </authorList>
    </citation>
    <scope>NUCLEOTIDE SEQUENCE [LARGE SCALE GENOMIC DNA]</scope>
    <source>
        <strain evidence="3">CGMCC 1.18437</strain>
    </source>
</reference>
<dbReference type="InterPro" id="IPR005184">
    <property type="entry name" value="DUF306_Meta_HslJ"/>
</dbReference>
<accession>A0ABQ3JUZ4</accession>
<comment type="caution">
    <text evidence="2">The sequence shown here is derived from an EMBL/GenBank/DDBJ whole genome shotgun (WGS) entry which is preliminary data.</text>
</comment>
<dbReference type="Gene3D" id="2.40.128.270">
    <property type="match status" value="1"/>
</dbReference>